<name>A0ABQ0ABN7_9GAMM</name>
<sequence length="661" mass="71454">MRRFLLAALLLCASYGNAQSTEPEKLTLSFNDADIVEVIRFVAEQTDKTVIIDPRVKGKVQVFTNGEVTRDQAYALLLSILELHGFTAYENGDVVRVVPNKEVRSSPIPVMKDVPSQAGDEYITEVVTLKNVSAAKILPVLRPLVAQHAHMAAYDPSNSIVISDTYANITRVKQVIAQIDGAAVAQTEIIELEFAPVTEAIRMLQQLLSGDAANDTGTLKMIADVRTNSMLLSGDQLQRTRVKDLVARIDRPQAQTGNVRVIYLEYANATEVAQTLQQLLQNLQQGGGGGAEGGSNPTSSVRPSVEADESTNALLITAEGDTLDSLLQVVERLDIRRAQVLVEAVIAELEDVDGKDLGIQWLFASEDGGFGANSLGDGVLAGAGSIALSDDDDVIEDLAGAIGTITGTTFGIGDFDGDKGFLALVNALNEKTNSNILSTPSVLTTDNHEAEISVGQEVPFVTGSFTSTEGNVNNPFQTIERQNVGITLRVTPQINEGDKIVLDIEQEVSSLTGETSASDVITNERSITTQVLASDGQIVVLGGLMRDNVQTFQSRVPVLGSIPLVGRLFRSNSDRVTKTNLLVFIRATVIRDDETLTGTTAEKYRFIREQQLKARRQKGLSLKKDLLPVVPEWPIAADQDLSGYETIADQLEAERLKKEKK</sequence>
<dbReference type="NCBIfam" id="TIGR02517">
    <property type="entry name" value="type_II_gspD"/>
    <property type="match status" value="1"/>
</dbReference>
<dbReference type="PRINTS" id="PR00811">
    <property type="entry name" value="BCTERIALGSPD"/>
</dbReference>
<evidence type="ECO:0000259" key="14">
    <source>
        <dbReference type="Pfam" id="PF03958"/>
    </source>
</evidence>
<evidence type="ECO:0000256" key="3">
    <source>
        <dbReference type="ARBA" id="ARBA00022448"/>
    </source>
</evidence>
<dbReference type="InterPro" id="IPR013356">
    <property type="entry name" value="T2SS_GspD"/>
</dbReference>
<keyword evidence="6 12" id="KW-0732">Signal</keyword>
<dbReference type="Pfam" id="PF03958">
    <property type="entry name" value="Secretin_N"/>
    <property type="match status" value="3"/>
</dbReference>
<feature type="domain" description="NolW-like" evidence="14">
    <location>
        <begin position="124"/>
        <end position="180"/>
    </location>
</feature>
<protein>
    <submittedName>
        <fullName evidence="16">GspD family T2SS secretin variant ExeD</fullName>
    </submittedName>
</protein>
<dbReference type="InterPro" id="IPR050810">
    <property type="entry name" value="Bact_Secretion_Sys_Channel"/>
</dbReference>
<evidence type="ECO:0000256" key="10">
    <source>
        <dbReference type="RuleBase" id="RU004004"/>
    </source>
</evidence>
<dbReference type="Proteomes" id="UP001465153">
    <property type="component" value="Unassembled WGS sequence"/>
</dbReference>
<dbReference type="Pfam" id="PF21305">
    <property type="entry name" value="type_II_gspD_N0"/>
    <property type="match status" value="1"/>
</dbReference>
<feature type="domain" description="GspD-like N0" evidence="15">
    <location>
        <begin position="28"/>
        <end position="97"/>
    </location>
</feature>
<evidence type="ECO:0000256" key="1">
    <source>
        <dbReference type="ARBA" id="ARBA00004442"/>
    </source>
</evidence>
<keyword evidence="4" id="KW-1134">Transmembrane beta strand</keyword>
<evidence type="ECO:0000259" key="15">
    <source>
        <dbReference type="Pfam" id="PF21305"/>
    </source>
</evidence>
<keyword evidence="7" id="KW-0653">Protein transport</keyword>
<dbReference type="PANTHER" id="PTHR30332">
    <property type="entry name" value="PROBABLE GENERAL SECRETION PATHWAY PROTEIN D"/>
    <property type="match status" value="1"/>
</dbReference>
<keyword evidence="9" id="KW-0998">Cell outer membrane</keyword>
<evidence type="ECO:0000256" key="6">
    <source>
        <dbReference type="ARBA" id="ARBA00022729"/>
    </source>
</evidence>
<accession>A0ABQ0ABN7</accession>
<dbReference type="PANTHER" id="PTHR30332:SF24">
    <property type="entry name" value="SECRETIN GSPD-RELATED"/>
    <property type="match status" value="1"/>
</dbReference>
<evidence type="ECO:0000256" key="5">
    <source>
        <dbReference type="ARBA" id="ARBA00022692"/>
    </source>
</evidence>
<comment type="similarity">
    <text evidence="2">Belongs to the bacterial secretin family. GSP D subfamily.</text>
</comment>
<feature type="region of interest" description="Disordered" evidence="11">
    <location>
        <begin position="284"/>
        <end position="305"/>
    </location>
</feature>
<feature type="domain" description="NolW-like" evidence="14">
    <location>
        <begin position="187"/>
        <end position="255"/>
    </location>
</feature>
<feature type="domain" description="NolW-like" evidence="14">
    <location>
        <begin position="259"/>
        <end position="339"/>
    </location>
</feature>
<keyword evidence="3 10" id="KW-0813">Transport</keyword>
<evidence type="ECO:0000256" key="8">
    <source>
        <dbReference type="ARBA" id="ARBA00023136"/>
    </source>
</evidence>
<evidence type="ECO:0000256" key="2">
    <source>
        <dbReference type="ARBA" id="ARBA00006980"/>
    </source>
</evidence>
<reference evidence="16 17" key="1">
    <citation type="submission" date="2024-04" db="EMBL/GenBank/DDBJ databases">
        <title>Draft genome sequence of Sessilibacter corallicola NBRC 116591.</title>
        <authorList>
            <person name="Miyakawa T."/>
            <person name="Kusuya Y."/>
            <person name="Miura T."/>
        </authorList>
    </citation>
    <scope>NUCLEOTIDE SEQUENCE [LARGE SCALE GENOMIC DNA]</scope>
    <source>
        <strain evidence="16 17">KU-00831-HH</strain>
    </source>
</reference>
<dbReference type="InterPro" id="IPR005644">
    <property type="entry name" value="NolW-like"/>
</dbReference>
<evidence type="ECO:0000256" key="7">
    <source>
        <dbReference type="ARBA" id="ARBA00022927"/>
    </source>
</evidence>
<keyword evidence="8" id="KW-0472">Membrane</keyword>
<evidence type="ECO:0000313" key="17">
    <source>
        <dbReference type="Proteomes" id="UP001465153"/>
    </source>
</evidence>
<dbReference type="Gene3D" id="3.30.1370.120">
    <property type="match status" value="3"/>
</dbReference>
<dbReference type="InterPro" id="IPR001775">
    <property type="entry name" value="GspD/PilQ"/>
</dbReference>
<dbReference type="EMBL" id="BAABWN010000009">
    <property type="protein sequence ID" value="GAA6169072.1"/>
    <property type="molecule type" value="Genomic_DNA"/>
</dbReference>
<evidence type="ECO:0000256" key="9">
    <source>
        <dbReference type="ARBA" id="ARBA00023237"/>
    </source>
</evidence>
<dbReference type="Pfam" id="PF00263">
    <property type="entry name" value="Secretin"/>
    <property type="match status" value="1"/>
</dbReference>
<evidence type="ECO:0000256" key="4">
    <source>
        <dbReference type="ARBA" id="ARBA00022452"/>
    </source>
</evidence>
<dbReference type="InterPro" id="IPR038591">
    <property type="entry name" value="NolW-like_sf"/>
</dbReference>
<feature type="signal peptide" evidence="12">
    <location>
        <begin position="1"/>
        <end position="18"/>
    </location>
</feature>
<keyword evidence="17" id="KW-1185">Reference proteome</keyword>
<evidence type="ECO:0000259" key="13">
    <source>
        <dbReference type="Pfam" id="PF00263"/>
    </source>
</evidence>
<dbReference type="InterPro" id="IPR049371">
    <property type="entry name" value="GspD-like_N0"/>
</dbReference>
<proteinExistence type="inferred from homology"/>
<evidence type="ECO:0000313" key="16">
    <source>
        <dbReference type="EMBL" id="GAA6169072.1"/>
    </source>
</evidence>
<gene>
    <name evidence="16" type="primary">exeD</name>
    <name evidence="16" type="ORF">NBRC116591_28830</name>
</gene>
<organism evidence="16 17">
    <name type="scientific">Sessilibacter corallicola</name>
    <dbReference type="NCBI Taxonomy" id="2904075"/>
    <lineage>
        <taxon>Bacteria</taxon>
        <taxon>Pseudomonadati</taxon>
        <taxon>Pseudomonadota</taxon>
        <taxon>Gammaproteobacteria</taxon>
        <taxon>Cellvibrionales</taxon>
        <taxon>Cellvibrionaceae</taxon>
        <taxon>Sessilibacter</taxon>
    </lineage>
</organism>
<feature type="chain" id="PRO_5046574909" evidence="12">
    <location>
        <begin position="19"/>
        <end position="661"/>
    </location>
</feature>
<keyword evidence="5" id="KW-0812">Transmembrane</keyword>
<dbReference type="RefSeq" id="WP_353303713.1">
    <property type="nucleotide sequence ID" value="NZ_BAABWN010000009.1"/>
</dbReference>
<comment type="subcellular location">
    <subcellularLocation>
        <location evidence="1 10">Cell outer membrane</location>
    </subcellularLocation>
</comment>
<evidence type="ECO:0000256" key="11">
    <source>
        <dbReference type="SAM" id="MobiDB-lite"/>
    </source>
</evidence>
<evidence type="ECO:0000256" key="12">
    <source>
        <dbReference type="SAM" id="SignalP"/>
    </source>
</evidence>
<dbReference type="InterPro" id="IPR004846">
    <property type="entry name" value="T2SS/T3SS_dom"/>
</dbReference>
<feature type="domain" description="Type II/III secretion system secretin-like" evidence="13">
    <location>
        <begin position="427"/>
        <end position="591"/>
    </location>
</feature>
<comment type="caution">
    <text evidence="16">The sequence shown here is derived from an EMBL/GenBank/DDBJ whole genome shotgun (WGS) entry which is preliminary data.</text>
</comment>